<keyword evidence="2" id="KW-1015">Disulfide bond</keyword>
<dbReference type="AlphaFoldDB" id="A0AA42B4Z7"/>
<evidence type="ECO:0000313" key="10">
    <source>
        <dbReference type="Proteomes" id="UP001177140"/>
    </source>
</evidence>
<keyword evidence="6" id="KW-0812">Transmembrane</keyword>
<organism evidence="9 10">
    <name type="scientific">Papaver nudicaule</name>
    <name type="common">Iceland poppy</name>
    <dbReference type="NCBI Taxonomy" id="74823"/>
    <lineage>
        <taxon>Eukaryota</taxon>
        <taxon>Viridiplantae</taxon>
        <taxon>Streptophyta</taxon>
        <taxon>Embryophyta</taxon>
        <taxon>Tracheophyta</taxon>
        <taxon>Spermatophyta</taxon>
        <taxon>Magnoliopsida</taxon>
        <taxon>Ranunculales</taxon>
        <taxon>Papaveraceae</taxon>
        <taxon>Papaveroideae</taxon>
        <taxon>Papaver</taxon>
    </lineage>
</organism>
<dbReference type="GO" id="GO:0009055">
    <property type="term" value="F:electron transfer activity"/>
    <property type="evidence" value="ECO:0007669"/>
    <property type="project" value="InterPro"/>
</dbReference>
<evidence type="ECO:0000256" key="5">
    <source>
        <dbReference type="ARBA" id="ARBA00037626"/>
    </source>
</evidence>
<feature type="chain" id="PRO_5041369268" description="Phytocyanin domain-containing protein" evidence="7">
    <location>
        <begin position="22"/>
        <end position="162"/>
    </location>
</feature>
<comment type="similarity">
    <text evidence="4">Belongs to the early nodulin-like (ENODL) family.</text>
</comment>
<evidence type="ECO:0000256" key="2">
    <source>
        <dbReference type="ARBA" id="ARBA00023157"/>
    </source>
</evidence>
<proteinExistence type="inferred from homology"/>
<dbReference type="SUPFAM" id="SSF49503">
    <property type="entry name" value="Cupredoxins"/>
    <property type="match status" value="1"/>
</dbReference>
<dbReference type="PROSITE" id="PS51485">
    <property type="entry name" value="PHYTOCYANIN"/>
    <property type="match status" value="1"/>
</dbReference>
<keyword evidence="1 7" id="KW-0732">Signal</keyword>
<keyword evidence="6" id="KW-0472">Membrane</keyword>
<dbReference type="FunFam" id="2.60.40.420:FF:000018">
    <property type="entry name" value="Lamin-like protein"/>
    <property type="match status" value="1"/>
</dbReference>
<gene>
    <name evidence="9" type="ORF">MKW94_021393</name>
</gene>
<dbReference type="GO" id="GO:0005886">
    <property type="term" value="C:plasma membrane"/>
    <property type="evidence" value="ECO:0007669"/>
    <property type="project" value="TreeGrafter"/>
</dbReference>
<dbReference type="CDD" id="cd04216">
    <property type="entry name" value="Phytocyanin"/>
    <property type="match status" value="1"/>
</dbReference>
<evidence type="ECO:0000313" key="9">
    <source>
        <dbReference type="EMBL" id="MCL7050611.1"/>
    </source>
</evidence>
<feature type="domain" description="Phytocyanin" evidence="8">
    <location>
        <begin position="27"/>
        <end position="128"/>
    </location>
</feature>
<accession>A0AA42B4Z7</accession>
<comment type="caution">
    <text evidence="9">The sequence shown here is derived from an EMBL/GenBank/DDBJ whole genome shotgun (WGS) entry which is preliminary data.</text>
</comment>
<evidence type="ECO:0000256" key="4">
    <source>
        <dbReference type="ARBA" id="ARBA00035011"/>
    </source>
</evidence>
<evidence type="ECO:0000256" key="3">
    <source>
        <dbReference type="ARBA" id="ARBA00023180"/>
    </source>
</evidence>
<dbReference type="InterPro" id="IPR039391">
    <property type="entry name" value="Phytocyanin-like"/>
</dbReference>
<dbReference type="Pfam" id="PF02298">
    <property type="entry name" value="Cu_bind_like"/>
    <property type="match status" value="1"/>
</dbReference>
<dbReference type="Gene3D" id="2.60.40.420">
    <property type="entry name" value="Cupredoxins - blue copper proteins"/>
    <property type="match status" value="1"/>
</dbReference>
<dbReference type="PANTHER" id="PTHR33021">
    <property type="entry name" value="BLUE COPPER PROTEIN"/>
    <property type="match status" value="1"/>
</dbReference>
<comment type="function">
    <text evidence="5">May act as a carbohydrate transporter.</text>
</comment>
<dbReference type="PANTHER" id="PTHR33021:SF231">
    <property type="entry name" value="EARLY NODULIN-LIKE PROTEIN 17"/>
    <property type="match status" value="1"/>
</dbReference>
<dbReference type="Proteomes" id="UP001177140">
    <property type="component" value="Unassembled WGS sequence"/>
</dbReference>
<dbReference type="InterPro" id="IPR003245">
    <property type="entry name" value="Phytocyanin_dom"/>
</dbReference>
<evidence type="ECO:0000256" key="6">
    <source>
        <dbReference type="SAM" id="Phobius"/>
    </source>
</evidence>
<dbReference type="InterPro" id="IPR008972">
    <property type="entry name" value="Cupredoxin"/>
</dbReference>
<evidence type="ECO:0000256" key="7">
    <source>
        <dbReference type="SAM" id="SignalP"/>
    </source>
</evidence>
<keyword evidence="3" id="KW-0325">Glycoprotein</keyword>
<evidence type="ECO:0000256" key="1">
    <source>
        <dbReference type="ARBA" id="ARBA00022729"/>
    </source>
</evidence>
<feature type="signal peptide" evidence="7">
    <location>
        <begin position="1"/>
        <end position="21"/>
    </location>
</feature>
<name>A0AA42B4Z7_PAPNU</name>
<evidence type="ECO:0000259" key="8">
    <source>
        <dbReference type="PROSITE" id="PS51485"/>
    </source>
</evidence>
<keyword evidence="6" id="KW-1133">Transmembrane helix</keyword>
<protein>
    <recommendedName>
        <fullName evidence="8">Phytocyanin domain-containing protein</fullName>
    </recommendedName>
</protein>
<reference evidence="9" key="1">
    <citation type="submission" date="2022-03" db="EMBL/GenBank/DDBJ databases">
        <title>A functionally conserved STORR gene fusion in Papaver species that diverged 16.8 million years ago.</title>
        <authorList>
            <person name="Catania T."/>
        </authorList>
    </citation>
    <scope>NUCLEOTIDE SEQUENCE</scope>
    <source>
        <strain evidence="9">S-191538</strain>
    </source>
</reference>
<feature type="transmembrane region" description="Helical" evidence="6">
    <location>
        <begin position="141"/>
        <end position="160"/>
    </location>
</feature>
<sequence length="162" mass="17817">MEMKNTLQFGFVLGFFLLISASEVSSTVWTVGGNDGWTSGVNYTSWAEKIQFFQGDFLIFVYERNSDNVLEVTKANYDLCSSENPIHNWTSAAGRYVVPLTDPRAYYFISSGEGYCFGGLKVAVNVSGMPTPPPSSSSERLSGFVSVSIWLLAVGLLFNWGC</sequence>
<dbReference type="EMBL" id="JAJJMA010329707">
    <property type="protein sequence ID" value="MCL7050611.1"/>
    <property type="molecule type" value="Genomic_DNA"/>
</dbReference>
<keyword evidence="10" id="KW-1185">Reference proteome</keyword>